<dbReference type="InterPro" id="IPR003661">
    <property type="entry name" value="HisK_dim/P_dom"/>
</dbReference>
<feature type="transmembrane region" description="Helical" evidence="9">
    <location>
        <begin position="6"/>
        <end position="30"/>
    </location>
</feature>
<evidence type="ECO:0000256" key="9">
    <source>
        <dbReference type="SAM" id="Phobius"/>
    </source>
</evidence>
<evidence type="ECO:0000256" key="1">
    <source>
        <dbReference type="ARBA" id="ARBA00000085"/>
    </source>
</evidence>
<keyword evidence="7" id="KW-0067">ATP-binding</keyword>
<dbReference type="CDD" id="cd00075">
    <property type="entry name" value="HATPase"/>
    <property type="match status" value="1"/>
</dbReference>
<keyword evidence="5" id="KW-0547">Nucleotide-binding</keyword>
<reference evidence="11 12" key="1">
    <citation type="submission" date="2017-03" db="EMBL/GenBank/DDBJ databases">
        <authorList>
            <person name="Afonso C.L."/>
            <person name="Miller P.J."/>
            <person name="Scott M.A."/>
            <person name="Spackman E."/>
            <person name="Goraichik I."/>
            <person name="Dimitrov K.M."/>
            <person name="Suarez D.L."/>
            <person name="Swayne D.E."/>
        </authorList>
    </citation>
    <scope>NUCLEOTIDE SEQUENCE [LARGE SCALE GENOMIC DNA]</scope>
    <source>
        <strain evidence="11 12">CECT 7023</strain>
    </source>
</reference>
<dbReference type="Pfam" id="PF02518">
    <property type="entry name" value="HATPase_c"/>
    <property type="match status" value="1"/>
</dbReference>
<dbReference type="PROSITE" id="PS50109">
    <property type="entry name" value="HIS_KIN"/>
    <property type="match status" value="1"/>
</dbReference>
<dbReference type="Gene3D" id="3.30.565.10">
    <property type="entry name" value="Histidine kinase-like ATPase, C-terminal domain"/>
    <property type="match status" value="1"/>
</dbReference>
<keyword evidence="3" id="KW-0597">Phosphoprotein</keyword>
<dbReference type="InterPro" id="IPR005467">
    <property type="entry name" value="His_kinase_dom"/>
</dbReference>
<dbReference type="InterPro" id="IPR036890">
    <property type="entry name" value="HATPase_C_sf"/>
</dbReference>
<keyword evidence="6" id="KW-0418">Kinase</keyword>
<dbReference type="SMART" id="SM00388">
    <property type="entry name" value="HisKA"/>
    <property type="match status" value="1"/>
</dbReference>
<evidence type="ECO:0000256" key="6">
    <source>
        <dbReference type="ARBA" id="ARBA00022777"/>
    </source>
</evidence>
<keyword evidence="8" id="KW-0902">Two-component regulatory system</keyword>
<evidence type="ECO:0000256" key="8">
    <source>
        <dbReference type="ARBA" id="ARBA00023012"/>
    </source>
</evidence>
<feature type="domain" description="Histidine kinase" evidence="10">
    <location>
        <begin position="248"/>
        <end position="458"/>
    </location>
</feature>
<dbReference type="GO" id="GO:0000155">
    <property type="term" value="F:phosphorelay sensor kinase activity"/>
    <property type="evidence" value="ECO:0007669"/>
    <property type="project" value="InterPro"/>
</dbReference>
<dbReference type="Gene3D" id="1.10.287.130">
    <property type="match status" value="1"/>
</dbReference>
<dbReference type="PRINTS" id="PR00344">
    <property type="entry name" value="BCTRLSENSOR"/>
</dbReference>
<dbReference type="GO" id="GO:0005524">
    <property type="term" value="F:ATP binding"/>
    <property type="evidence" value="ECO:0007669"/>
    <property type="project" value="UniProtKB-KW"/>
</dbReference>
<dbReference type="AlphaFoldDB" id="A0A1Y5TQY7"/>
<evidence type="ECO:0000256" key="7">
    <source>
        <dbReference type="ARBA" id="ARBA00022840"/>
    </source>
</evidence>
<keyword evidence="4 11" id="KW-0808">Transferase</keyword>
<dbReference type="PANTHER" id="PTHR43065">
    <property type="entry name" value="SENSOR HISTIDINE KINASE"/>
    <property type="match status" value="1"/>
</dbReference>
<dbReference type="Pfam" id="PF00512">
    <property type="entry name" value="HisKA"/>
    <property type="match status" value="1"/>
</dbReference>
<dbReference type="EMBL" id="FWFZ01000020">
    <property type="protein sequence ID" value="SLN68011.1"/>
    <property type="molecule type" value="Genomic_DNA"/>
</dbReference>
<keyword evidence="9" id="KW-0472">Membrane</keyword>
<dbReference type="InterPro" id="IPR003594">
    <property type="entry name" value="HATPase_dom"/>
</dbReference>
<dbReference type="SUPFAM" id="SSF55874">
    <property type="entry name" value="ATPase domain of HSP90 chaperone/DNA topoisomerase II/histidine kinase"/>
    <property type="match status" value="1"/>
</dbReference>
<name>A0A1Y5TQY7_9RHOB</name>
<keyword evidence="12" id="KW-1185">Reference proteome</keyword>
<organism evidence="11 12">
    <name type="scientific">Roseisalinus antarcticus</name>
    <dbReference type="NCBI Taxonomy" id="254357"/>
    <lineage>
        <taxon>Bacteria</taxon>
        <taxon>Pseudomonadati</taxon>
        <taxon>Pseudomonadota</taxon>
        <taxon>Alphaproteobacteria</taxon>
        <taxon>Rhodobacterales</taxon>
        <taxon>Roseobacteraceae</taxon>
        <taxon>Roseisalinus</taxon>
    </lineage>
</organism>
<proteinExistence type="predicted"/>
<dbReference type="SMART" id="SM00387">
    <property type="entry name" value="HATPase_c"/>
    <property type="match status" value="1"/>
</dbReference>
<keyword evidence="9" id="KW-1133">Transmembrane helix</keyword>
<evidence type="ECO:0000313" key="11">
    <source>
        <dbReference type="EMBL" id="SLN68011.1"/>
    </source>
</evidence>
<dbReference type="PANTHER" id="PTHR43065:SF10">
    <property type="entry name" value="PEROXIDE STRESS-ACTIVATED HISTIDINE KINASE MAK3"/>
    <property type="match status" value="1"/>
</dbReference>
<keyword evidence="9" id="KW-0812">Transmembrane</keyword>
<dbReference type="Proteomes" id="UP000193900">
    <property type="component" value="Unassembled WGS sequence"/>
</dbReference>
<dbReference type="SUPFAM" id="SSF47384">
    <property type="entry name" value="Homodimeric domain of signal transducing histidine kinase"/>
    <property type="match status" value="1"/>
</dbReference>
<accession>A0A1Y5TQY7</accession>
<gene>
    <name evidence="11" type="primary">zraS</name>
    <name evidence="11" type="ORF">ROA7023_03285</name>
</gene>
<evidence type="ECO:0000259" key="10">
    <source>
        <dbReference type="PROSITE" id="PS50109"/>
    </source>
</evidence>
<evidence type="ECO:0000313" key="12">
    <source>
        <dbReference type="Proteomes" id="UP000193900"/>
    </source>
</evidence>
<sequence length="467" mass="50755">MLNSLSGRFLVLTTVFVMLAEVLIFVPSVARFREDYLLLRLERAQIASLALLADDMIDADLERELLDNAGVFNVVLRRDEVRQLVLSSPIPEPINATYDMRDASAWLLIRDALARLADPTDRIIRVMGNPVQDGGLLIEVTMETGPLRTAMLDYGLRILVLSAVISIFTAALLFLAVRAILVKPIKTLVQSMQRYAAAPEDARHIVTPGAGIRELREAEEALASMQTDLTSALKQKERLAQLGGAVSKISHDLRNILTSAQLFTDRIEGSDDPLVKRMAPKLVGSITRAVSLCENTLAFGRVDEPPPQLNRLQLADLVADVIDSERLAAGDHDISFSEDIPLGLTVRADAEQLFRVVANLVRNARQAIVATGKPGEICISATEDDAAWSITLTDTGPGLPPRAREHLFKPFQGGARKGGSGLGLAISADLIRGHGGRLELKRTDETGTQFIIRLPKSDATLSAEAAE</sequence>
<evidence type="ECO:0000256" key="4">
    <source>
        <dbReference type="ARBA" id="ARBA00022679"/>
    </source>
</evidence>
<dbReference type="RefSeq" id="WP_085880083.1">
    <property type="nucleotide sequence ID" value="NZ_FWFZ01000020.1"/>
</dbReference>
<evidence type="ECO:0000256" key="5">
    <source>
        <dbReference type="ARBA" id="ARBA00022741"/>
    </source>
</evidence>
<comment type="catalytic activity">
    <reaction evidence="1">
        <text>ATP + protein L-histidine = ADP + protein N-phospho-L-histidine.</text>
        <dbReference type="EC" id="2.7.13.3"/>
    </reaction>
</comment>
<protein>
    <recommendedName>
        <fullName evidence="2">histidine kinase</fullName>
        <ecNumber evidence="2">2.7.13.3</ecNumber>
    </recommendedName>
</protein>
<feature type="transmembrane region" description="Helical" evidence="9">
    <location>
        <begin position="158"/>
        <end position="181"/>
    </location>
</feature>
<evidence type="ECO:0000256" key="3">
    <source>
        <dbReference type="ARBA" id="ARBA00022553"/>
    </source>
</evidence>
<dbReference type="InterPro" id="IPR036097">
    <property type="entry name" value="HisK_dim/P_sf"/>
</dbReference>
<dbReference type="EC" id="2.7.13.3" evidence="2"/>
<evidence type="ECO:0000256" key="2">
    <source>
        <dbReference type="ARBA" id="ARBA00012438"/>
    </source>
</evidence>
<dbReference type="OrthoDB" id="9784218at2"/>
<dbReference type="InterPro" id="IPR004358">
    <property type="entry name" value="Sig_transdc_His_kin-like_C"/>
</dbReference>